<feature type="domain" description="Beta-lactamase class A catalytic" evidence="1">
    <location>
        <begin position="10"/>
        <end position="219"/>
    </location>
</feature>
<comment type="caution">
    <text evidence="2">The sequence shown here is derived from an EMBL/GenBank/DDBJ whole genome shotgun (WGS) entry which is preliminary data.</text>
</comment>
<dbReference type="PANTHER" id="PTHR35333:SF3">
    <property type="entry name" value="BETA-LACTAMASE-TYPE TRANSPEPTIDASE FOLD CONTAINING PROTEIN"/>
    <property type="match status" value="1"/>
</dbReference>
<dbReference type="Pfam" id="PF13354">
    <property type="entry name" value="Beta-lactamase2"/>
    <property type="match status" value="1"/>
</dbReference>
<evidence type="ECO:0000313" key="3">
    <source>
        <dbReference type="Proteomes" id="UP001500575"/>
    </source>
</evidence>
<keyword evidence="3" id="KW-1185">Reference proteome</keyword>
<accession>A0ABP5KD89</accession>
<dbReference type="PANTHER" id="PTHR35333">
    <property type="entry name" value="BETA-LACTAMASE"/>
    <property type="match status" value="1"/>
</dbReference>
<dbReference type="SUPFAM" id="SSF56601">
    <property type="entry name" value="beta-lactamase/transpeptidase-like"/>
    <property type="match status" value="1"/>
</dbReference>
<evidence type="ECO:0000259" key="1">
    <source>
        <dbReference type="Pfam" id="PF13354"/>
    </source>
</evidence>
<reference evidence="3" key="1">
    <citation type="journal article" date="2019" name="Int. J. Syst. Evol. Microbiol.">
        <title>The Global Catalogue of Microorganisms (GCM) 10K type strain sequencing project: providing services to taxonomists for standard genome sequencing and annotation.</title>
        <authorList>
            <consortium name="The Broad Institute Genomics Platform"/>
            <consortium name="The Broad Institute Genome Sequencing Center for Infectious Disease"/>
            <person name="Wu L."/>
            <person name="Ma J."/>
        </authorList>
    </citation>
    <scope>NUCLEOTIDE SEQUENCE [LARGE SCALE GENOMIC DNA]</scope>
    <source>
        <strain evidence="3">JCM 16021</strain>
    </source>
</reference>
<dbReference type="InterPro" id="IPR012338">
    <property type="entry name" value="Beta-lactam/transpept-like"/>
</dbReference>
<dbReference type="InterPro" id="IPR000871">
    <property type="entry name" value="Beta-lactam_class-A"/>
</dbReference>
<dbReference type="Gene3D" id="3.40.710.10">
    <property type="entry name" value="DD-peptidase/beta-lactamase superfamily"/>
    <property type="match status" value="1"/>
</dbReference>
<organism evidence="2 3">
    <name type="scientific">Nocardioides bigeumensis</name>
    <dbReference type="NCBI Taxonomy" id="433657"/>
    <lineage>
        <taxon>Bacteria</taxon>
        <taxon>Bacillati</taxon>
        <taxon>Actinomycetota</taxon>
        <taxon>Actinomycetes</taxon>
        <taxon>Propionibacteriales</taxon>
        <taxon>Nocardioidaceae</taxon>
        <taxon>Nocardioides</taxon>
    </lineage>
</organism>
<name>A0ABP5KD89_9ACTN</name>
<protein>
    <submittedName>
        <fullName evidence="2">Serine hydrolase</fullName>
    </submittedName>
</protein>
<proteinExistence type="predicted"/>
<sequence length="254" mass="26527">MLDAAGEVIASRDPELLLPTASLAKVFVLVEVAVRIEAGELDANQLHARRTVEPVADSGLWQHLAVDALPLVDVAALVGAVSDNLATNVLMEAVGLGSVRRRAAALAPCGSTLHDVVRDQRLPEHPRTLSGGCARDHARLFHRLAMGEVVSSAVSGRVLGWLATGVDLSMVAGGFDLDPLAHPLGGDRRLAHKTGADDGVRADAGTVTWRGRTASYAVLCAWDTSLPDPEGGRVGAVLAAMRGVGRELRLALEG</sequence>
<gene>
    <name evidence="2" type="ORF">GCM10009843_33360</name>
</gene>
<keyword evidence="2" id="KW-0378">Hydrolase</keyword>
<dbReference type="InterPro" id="IPR045155">
    <property type="entry name" value="Beta-lactam_cat"/>
</dbReference>
<dbReference type="GO" id="GO:0016787">
    <property type="term" value="F:hydrolase activity"/>
    <property type="evidence" value="ECO:0007669"/>
    <property type="project" value="UniProtKB-KW"/>
</dbReference>
<evidence type="ECO:0000313" key="2">
    <source>
        <dbReference type="EMBL" id="GAA2130610.1"/>
    </source>
</evidence>
<dbReference type="EMBL" id="BAAAQQ010000013">
    <property type="protein sequence ID" value="GAA2130610.1"/>
    <property type="molecule type" value="Genomic_DNA"/>
</dbReference>
<dbReference type="Proteomes" id="UP001500575">
    <property type="component" value="Unassembled WGS sequence"/>
</dbReference>